<dbReference type="GO" id="GO:0071978">
    <property type="term" value="P:bacterial-type flagellum-dependent swarming motility"/>
    <property type="evidence" value="ECO:0007669"/>
    <property type="project" value="TreeGrafter"/>
</dbReference>
<keyword evidence="3" id="KW-0966">Cell projection</keyword>
<keyword evidence="3" id="KW-0282">Flagellum</keyword>
<dbReference type="Proteomes" id="UP000886865">
    <property type="component" value="Unassembled WGS sequence"/>
</dbReference>
<dbReference type="PANTHER" id="PTHR30435">
    <property type="entry name" value="FLAGELLAR PROTEIN"/>
    <property type="match status" value="1"/>
</dbReference>
<evidence type="ECO:0000259" key="2">
    <source>
        <dbReference type="Pfam" id="PF22692"/>
    </source>
</evidence>
<dbReference type="SUPFAM" id="SSF117143">
    <property type="entry name" value="Flagellar hook protein flgE"/>
    <property type="match status" value="1"/>
</dbReference>
<accession>A0A9D1FI74</accession>
<dbReference type="GO" id="GO:0009288">
    <property type="term" value="C:bacterial-type flagellum"/>
    <property type="evidence" value="ECO:0007669"/>
    <property type="project" value="TreeGrafter"/>
</dbReference>
<gene>
    <name evidence="3" type="ORF">IAA86_04060</name>
</gene>
<name>A0A9D1FI74_9BACT</name>
<evidence type="ECO:0000256" key="1">
    <source>
        <dbReference type="ARBA" id="ARBA00009677"/>
    </source>
</evidence>
<dbReference type="AlphaFoldDB" id="A0A9D1FI74"/>
<dbReference type="InterPro" id="IPR037925">
    <property type="entry name" value="FlgE/F/G-like"/>
</dbReference>
<comment type="similarity">
    <text evidence="1">Belongs to the flagella basal body rod proteins family.</text>
</comment>
<dbReference type="PANTHER" id="PTHR30435:SF19">
    <property type="entry name" value="FLAGELLAR BASAL-BODY ROD PROTEIN FLGG"/>
    <property type="match status" value="1"/>
</dbReference>
<reference evidence="3" key="1">
    <citation type="submission" date="2020-10" db="EMBL/GenBank/DDBJ databases">
        <authorList>
            <person name="Gilroy R."/>
        </authorList>
    </citation>
    <scope>NUCLEOTIDE SEQUENCE</scope>
    <source>
        <strain evidence="3">CHK152-2871</strain>
    </source>
</reference>
<proteinExistence type="inferred from homology"/>
<dbReference type="InterPro" id="IPR053967">
    <property type="entry name" value="LlgE_F_G-like_D1"/>
</dbReference>
<protein>
    <submittedName>
        <fullName evidence="3">Flagellar hook basal-body protein</fullName>
    </submittedName>
</protein>
<evidence type="ECO:0000313" key="4">
    <source>
        <dbReference type="Proteomes" id="UP000886865"/>
    </source>
</evidence>
<evidence type="ECO:0000313" key="3">
    <source>
        <dbReference type="EMBL" id="HIS74179.1"/>
    </source>
</evidence>
<reference evidence="3" key="2">
    <citation type="journal article" date="2021" name="PeerJ">
        <title>Extensive microbial diversity within the chicken gut microbiome revealed by metagenomics and culture.</title>
        <authorList>
            <person name="Gilroy R."/>
            <person name="Ravi A."/>
            <person name="Getino M."/>
            <person name="Pursley I."/>
            <person name="Horton D.L."/>
            <person name="Alikhan N.F."/>
            <person name="Baker D."/>
            <person name="Gharbi K."/>
            <person name="Hall N."/>
            <person name="Watson M."/>
            <person name="Adriaenssens E.M."/>
            <person name="Foster-Nyarko E."/>
            <person name="Jarju S."/>
            <person name="Secka A."/>
            <person name="Antonio M."/>
            <person name="Oren A."/>
            <person name="Chaudhuri R.R."/>
            <person name="La Ragione R."/>
            <person name="Hildebrand F."/>
            <person name="Pallen M.J."/>
        </authorList>
    </citation>
    <scope>NUCLEOTIDE SEQUENCE</scope>
    <source>
        <strain evidence="3">CHK152-2871</strain>
    </source>
</reference>
<organism evidence="3 4">
    <name type="scientific">Candidatus Galligastranaerophilus intestinavium</name>
    <dbReference type="NCBI Taxonomy" id="2840836"/>
    <lineage>
        <taxon>Bacteria</taxon>
        <taxon>Candidatus Galligastranaerophilus</taxon>
    </lineage>
</organism>
<keyword evidence="3" id="KW-0969">Cilium</keyword>
<dbReference type="EMBL" id="DVJQ01000034">
    <property type="protein sequence ID" value="HIS74179.1"/>
    <property type="molecule type" value="Genomic_DNA"/>
</dbReference>
<dbReference type="Pfam" id="PF22692">
    <property type="entry name" value="LlgE_F_G_D1"/>
    <property type="match status" value="1"/>
</dbReference>
<feature type="domain" description="Flagellar hook protein FlgE/F/G-like D1" evidence="2">
    <location>
        <begin position="86"/>
        <end position="153"/>
    </location>
</feature>
<sequence>MRLQGGVSLSKSGLGMSISAMHLGMEIMGIGSENITGSDKVGYQRKEAVVSSFAQQLGIHALSTAVDDQVGRIMVSQSPLDLALSEKGYFQLLHPDGTIELTRDGRFHLNKDGELLSVKGYKLLSAGGQPIVLPKMPDELKDVKISKDGSVAVFDYSTRKMLDAGKIAVVSSQGALVSEPCVEQQCLEYSNVSLQQEFMELVPVKKNFDANRQLFMLQNSKLSRAIQELGSA</sequence>
<comment type="caution">
    <text evidence="3">The sequence shown here is derived from an EMBL/GenBank/DDBJ whole genome shotgun (WGS) entry which is preliminary data.</text>
</comment>